<dbReference type="GO" id="GO:0003924">
    <property type="term" value="F:GTPase activity"/>
    <property type="evidence" value="ECO:0007669"/>
    <property type="project" value="InterPro"/>
</dbReference>
<dbReference type="AlphaFoldDB" id="A0A1T4M042"/>
<dbReference type="EMBL" id="FUWM01000009">
    <property type="protein sequence ID" value="SJZ60271.1"/>
    <property type="molecule type" value="Genomic_DNA"/>
</dbReference>
<dbReference type="STRING" id="142842.SAMN02745118_01323"/>
<dbReference type="InterPro" id="IPR027417">
    <property type="entry name" value="P-loop_NTPase"/>
</dbReference>
<dbReference type="InterPro" id="IPR006073">
    <property type="entry name" value="GTP-bd"/>
</dbReference>
<gene>
    <name evidence="2" type="ORF">SAMN02745118_01323</name>
</gene>
<dbReference type="PANTHER" id="PTHR11702:SF31">
    <property type="entry name" value="MITOCHONDRIAL RIBOSOME-ASSOCIATED GTPASE 2"/>
    <property type="match status" value="1"/>
</dbReference>
<dbReference type="SUPFAM" id="SSF52540">
    <property type="entry name" value="P-loop containing nucleoside triphosphate hydrolases"/>
    <property type="match status" value="1"/>
</dbReference>
<name>A0A1T4M042_9FIRM</name>
<accession>A0A1T4M042</accession>
<evidence type="ECO:0000259" key="1">
    <source>
        <dbReference type="Pfam" id="PF01926"/>
    </source>
</evidence>
<dbReference type="Gene3D" id="3.40.50.300">
    <property type="entry name" value="P-loop containing nucleotide triphosphate hydrolases"/>
    <property type="match status" value="1"/>
</dbReference>
<organism evidence="2 3">
    <name type="scientific">Selenihalanaerobacter shriftii</name>
    <dbReference type="NCBI Taxonomy" id="142842"/>
    <lineage>
        <taxon>Bacteria</taxon>
        <taxon>Bacillati</taxon>
        <taxon>Bacillota</taxon>
        <taxon>Clostridia</taxon>
        <taxon>Halanaerobiales</taxon>
        <taxon>Halobacteroidaceae</taxon>
        <taxon>Selenihalanaerobacter</taxon>
    </lineage>
</organism>
<dbReference type="PRINTS" id="PR00449">
    <property type="entry name" value="RASTRNSFRMNG"/>
</dbReference>
<protein>
    <submittedName>
        <fullName evidence="2">Small GTP-binding protein domain-containing protein</fullName>
    </submittedName>
</protein>
<dbReference type="OrthoDB" id="2374147at2"/>
<sequence length="201" mass="22949">MTKSLVLGKTNVGKTCFTINFADYLGVKELEFTIRQPAGFLSTQTYQVESALNELVFPDEHTTKEIHKVKLKLPAGKGYKRLDLIDTCGLIEGIHPNKKVRRAMAQTLSRIQDADIILHLIDLSKLKDNNLKKISKLDLEIYNYCHRNKCYAILANKIDLKIAKDNLNFLKKELDSAVILPISALYQLEFKEVKKFLLKNV</sequence>
<dbReference type="RefSeq" id="WP_078809806.1">
    <property type="nucleotide sequence ID" value="NZ_FUWM01000009.1"/>
</dbReference>
<dbReference type="Proteomes" id="UP000190625">
    <property type="component" value="Unassembled WGS sequence"/>
</dbReference>
<dbReference type="Pfam" id="PF01926">
    <property type="entry name" value="MMR_HSR1"/>
    <property type="match status" value="1"/>
</dbReference>
<dbReference type="InterPro" id="IPR045086">
    <property type="entry name" value="OBG_GTPase"/>
</dbReference>
<evidence type="ECO:0000313" key="2">
    <source>
        <dbReference type="EMBL" id="SJZ60271.1"/>
    </source>
</evidence>
<keyword evidence="3" id="KW-1185">Reference proteome</keyword>
<dbReference type="PANTHER" id="PTHR11702">
    <property type="entry name" value="DEVELOPMENTALLY REGULATED GTP-BINDING PROTEIN-RELATED"/>
    <property type="match status" value="1"/>
</dbReference>
<proteinExistence type="predicted"/>
<evidence type="ECO:0000313" key="3">
    <source>
        <dbReference type="Proteomes" id="UP000190625"/>
    </source>
</evidence>
<dbReference type="GO" id="GO:0005525">
    <property type="term" value="F:GTP binding"/>
    <property type="evidence" value="ECO:0007669"/>
    <property type="project" value="InterPro"/>
</dbReference>
<reference evidence="3" key="1">
    <citation type="submission" date="2017-02" db="EMBL/GenBank/DDBJ databases">
        <authorList>
            <person name="Varghese N."/>
            <person name="Submissions S."/>
        </authorList>
    </citation>
    <scope>NUCLEOTIDE SEQUENCE [LARGE SCALE GENOMIC DNA]</scope>
    <source>
        <strain evidence="3">ATCC BAA-73</strain>
    </source>
</reference>
<feature type="domain" description="G" evidence="1">
    <location>
        <begin position="57"/>
        <end position="157"/>
    </location>
</feature>
<dbReference type="CDD" id="cd00882">
    <property type="entry name" value="Ras_like_GTPase"/>
    <property type="match status" value="1"/>
</dbReference>